<dbReference type="GO" id="GO:0005525">
    <property type="term" value="F:GTP binding"/>
    <property type="evidence" value="ECO:0007669"/>
    <property type="project" value="UniProtKB-KW"/>
</dbReference>
<dbReference type="InterPro" id="IPR029044">
    <property type="entry name" value="Nucleotide-diphossugar_trans"/>
</dbReference>
<dbReference type="Pfam" id="PF01983">
    <property type="entry name" value="CofC"/>
    <property type="match status" value="1"/>
</dbReference>
<reference evidence="5 6" key="1">
    <citation type="submission" date="2019-03" db="EMBL/GenBank/DDBJ databases">
        <title>Three New Species of Nocardioides, Nocardioides euryhalodurans sp. nov., Nocardioides seonyuensis sp. nov. and Nocardioides eburneoflavus sp. nov. Iolated from Soil.</title>
        <authorList>
            <person name="Roh S.G."/>
            <person name="Lee C."/>
            <person name="Kim M.-K."/>
            <person name="Kim S.B."/>
        </authorList>
    </citation>
    <scope>NUCLEOTIDE SEQUENCE [LARGE SCALE GENOMIC DNA]</scope>
    <source>
        <strain evidence="5 6">MMS17-SY207-3</strain>
    </source>
</reference>
<dbReference type="InterPro" id="IPR002835">
    <property type="entry name" value="CofC"/>
</dbReference>
<dbReference type="OrthoDB" id="9151145at2"/>
<name>A0A4P7ICF1_9ACTN</name>
<keyword evidence="3" id="KW-0547">Nucleotide-binding</keyword>
<dbReference type="AlphaFoldDB" id="A0A4P7ICF1"/>
<protein>
    <submittedName>
        <fullName evidence="5">2-phospho-L-lactate guanylyltransferase</fullName>
    </submittedName>
</protein>
<proteinExistence type="predicted"/>
<sequence length="208" mass="21702">MSTTPRHHVVILPVKPPAIGKSRLTGLPDDVRRRLAGAFALDTARAALMTPGVTAVLAVTDDYRFASQLRELGCEVIPDGTTTDLNVVLVQAAAEAVRRWEGAWPVVLCADLPTLRSEELADVLDALPPDSPGFVRDSSGTGTTVYGAPVGLFAPYFGPGSAGAHVAAGAQEVVVPAPTVRHDVDDVEALNVARELGLGPHTSAIDLD</sequence>
<evidence type="ECO:0000256" key="3">
    <source>
        <dbReference type="ARBA" id="ARBA00022741"/>
    </source>
</evidence>
<evidence type="ECO:0000313" key="5">
    <source>
        <dbReference type="EMBL" id="QBX54203.1"/>
    </source>
</evidence>
<dbReference type="Proteomes" id="UP000294853">
    <property type="component" value="Chromosome"/>
</dbReference>
<dbReference type="PANTHER" id="PTHR40392">
    <property type="entry name" value="2-PHOSPHO-L-LACTATE GUANYLYLTRANSFERASE"/>
    <property type="match status" value="1"/>
</dbReference>
<dbReference type="Gene3D" id="3.90.550.10">
    <property type="entry name" value="Spore Coat Polysaccharide Biosynthesis Protein SpsA, Chain A"/>
    <property type="match status" value="1"/>
</dbReference>
<gene>
    <name evidence="5" type="ORF">EXE58_01085</name>
</gene>
<keyword evidence="6" id="KW-1185">Reference proteome</keyword>
<keyword evidence="2 5" id="KW-0548">Nucleotidyltransferase</keyword>
<evidence type="ECO:0000256" key="1">
    <source>
        <dbReference type="ARBA" id="ARBA00022679"/>
    </source>
</evidence>
<evidence type="ECO:0000256" key="2">
    <source>
        <dbReference type="ARBA" id="ARBA00022695"/>
    </source>
</evidence>
<keyword evidence="4" id="KW-0342">GTP-binding</keyword>
<evidence type="ECO:0000256" key="4">
    <source>
        <dbReference type="ARBA" id="ARBA00023134"/>
    </source>
</evidence>
<dbReference type="EMBL" id="CP038436">
    <property type="protein sequence ID" value="QBX54203.1"/>
    <property type="molecule type" value="Genomic_DNA"/>
</dbReference>
<keyword evidence="1 5" id="KW-0808">Transferase</keyword>
<evidence type="ECO:0000313" key="6">
    <source>
        <dbReference type="Proteomes" id="UP000294853"/>
    </source>
</evidence>
<dbReference type="SUPFAM" id="SSF53448">
    <property type="entry name" value="Nucleotide-diphospho-sugar transferases"/>
    <property type="match status" value="1"/>
</dbReference>
<dbReference type="RefSeq" id="WP_135266176.1">
    <property type="nucleotide sequence ID" value="NZ_CP038436.1"/>
</dbReference>
<organism evidence="5 6">
    <name type="scientific">Nocardioides seonyuensis</name>
    <dbReference type="NCBI Taxonomy" id="2518371"/>
    <lineage>
        <taxon>Bacteria</taxon>
        <taxon>Bacillati</taxon>
        <taxon>Actinomycetota</taxon>
        <taxon>Actinomycetes</taxon>
        <taxon>Propionibacteriales</taxon>
        <taxon>Nocardioidaceae</taxon>
        <taxon>Nocardioides</taxon>
    </lineage>
</organism>
<dbReference type="PANTHER" id="PTHR40392:SF1">
    <property type="entry name" value="2-PHOSPHO-L-LACTATE GUANYLYLTRANSFERASE"/>
    <property type="match status" value="1"/>
</dbReference>
<accession>A0A4P7ICF1</accession>
<dbReference type="GO" id="GO:0043814">
    <property type="term" value="F:phospholactate guanylyltransferase activity"/>
    <property type="evidence" value="ECO:0007669"/>
    <property type="project" value="InterPro"/>
</dbReference>
<dbReference type="KEGG" id="nsn:EXE58_01085"/>